<feature type="domain" description="D-isomer specific 2-hydroxyacid dehydrogenase NAD-binding" evidence="6">
    <location>
        <begin position="108"/>
        <end position="293"/>
    </location>
</feature>
<dbReference type="Proteomes" id="UP000051790">
    <property type="component" value="Unassembled WGS sequence"/>
</dbReference>
<dbReference type="PROSITE" id="PS00670">
    <property type="entry name" value="D_2_HYDROXYACID_DH_2"/>
    <property type="match status" value="1"/>
</dbReference>
<reference evidence="7 8" key="1">
    <citation type="journal article" date="2015" name="Genome Announc.">
        <title>Expanding the biotechnology potential of lactobacilli through comparative genomics of 213 strains and associated genera.</title>
        <authorList>
            <person name="Sun Z."/>
            <person name="Harris H.M."/>
            <person name="McCann A."/>
            <person name="Guo C."/>
            <person name="Argimon S."/>
            <person name="Zhang W."/>
            <person name="Yang X."/>
            <person name="Jeffery I.B."/>
            <person name="Cooney J.C."/>
            <person name="Kagawa T.F."/>
            <person name="Liu W."/>
            <person name="Song Y."/>
            <person name="Salvetti E."/>
            <person name="Wrobel A."/>
            <person name="Rasinkangas P."/>
            <person name="Parkhill J."/>
            <person name="Rea M.C."/>
            <person name="O'Sullivan O."/>
            <person name="Ritari J."/>
            <person name="Douillard F.P."/>
            <person name="Paul Ross R."/>
            <person name="Yang R."/>
            <person name="Briner A.E."/>
            <person name="Felis G.E."/>
            <person name="de Vos W.M."/>
            <person name="Barrangou R."/>
            <person name="Klaenhammer T.R."/>
            <person name="Caufield P.W."/>
            <person name="Cui Y."/>
            <person name="Zhang H."/>
            <person name="O'Toole P.W."/>
        </authorList>
    </citation>
    <scope>NUCLEOTIDE SEQUENCE [LARGE SCALE GENOMIC DNA]</scope>
    <source>
        <strain evidence="7 8">DSM 13343</strain>
    </source>
</reference>
<accession>A0A0R1R570</accession>
<evidence type="ECO:0000259" key="6">
    <source>
        <dbReference type="Pfam" id="PF02826"/>
    </source>
</evidence>
<proteinExistence type="inferred from homology"/>
<dbReference type="InterPro" id="IPR029753">
    <property type="entry name" value="D-isomer_DH_CS"/>
</dbReference>
<dbReference type="OrthoDB" id="9805416at2"/>
<protein>
    <submittedName>
        <fullName evidence="7">D-lactate dehydrogenase</fullName>
    </submittedName>
</protein>
<evidence type="ECO:0000313" key="7">
    <source>
        <dbReference type="EMBL" id="KRL52198.1"/>
    </source>
</evidence>
<evidence type="ECO:0000256" key="2">
    <source>
        <dbReference type="ARBA" id="ARBA00023002"/>
    </source>
</evidence>
<evidence type="ECO:0000259" key="5">
    <source>
        <dbReference type="Pfam" id="PF00389"/>
    </source>
</evidence>
<dbReference type="RefSeq" id="WP_152164898.1">
    <property type="nucleotide sequence ID" value="NZ_AZEU01000044.1"/>
</dbReference>
<feature type="domain" description="D-isomer specific 2-hydroxyacid dehydrogenase catalytic" evidence="5">
    <location>
        <begin position="4"/>
        <end position="324"/>
    </location>
</feature>
<dbReference type="InterPro" id="IPR058205">
    <property type="entry name" value="D-LDH-like"/>
</dbReference>
<organism evidence="7 8">
    <name type="scientific">Lacticaseibacillus manihotivorans DSM 13343 = JCM 12514</name>
    <dbReference type="NCBI Taxonomy" id="1423769"/>
    <lineage>
        <taxon>Bacteria</taxon>
        <taxon>Bacillati</taxon>
        <taxon>Bacillota</taxon>
        <taxon>Bacilli</taxon>
        <taxon>Lactobacillales</taxon>
        <taxon>Lactobacillaceae</taxon>
        <taxon>Lacticaseibacillus</taxon>
    </lineage>
</organism>
<evidence type="ECO:0000256" key="3">
    <source>
        <dbReference type="ARBA" id="ARBA00023027"/>
    </source>
</evidence>
<dbReference type="InterPro" id="IPR006139">
    <property type="entry name" value="D-isomer_2_OHA_DH_cat_dom"/>
</dbReference>
<keyword evidence="8" id="KW-1185">Reference proteome</keyword>
<keyword evidence="2 4" id="KW-0560">Oxidoreductase</keyword>
<keyword evidence="3" id="KW-0520">NAD</keyword>
<sequence length="326" mass="34768">MYSVRPDEQAAIKKNAAEINATVTTVAHDFTPADISSLKGADVLCLAQHGAIGTAEDYAKLAAIGIKHIALRITGYDIIDLKAAQANGIKVTNVPAYSPRSVGEMTLTHAMVLLRHLNESKARMLQGDFSWGGLEADEIHTLTVGIIGVGKIGSAVARLFDALGATIIANDPIHRPELSDILTYVDKDTLLKTADIVTVHTPLDDTTHHLIDADAFAKMKNTAIFLNCARGPISDTGALINALETKQIAAAGIDSIEDENGIFGDNLKGQDVPNPRLLKLLQMPNVSVSPHMAFYTKPAVENMVAIAFHDADVIAQGQISEHEVTA</sequence>
<dbReference type="AlphaFoldDB" id="A0A0R1R570"/>
<name>A0A0R1R570_9LACO</name>
<comment type="caution">
    <text evidence="7">The sequence shown here is derived from an EMBL/GenBank/DDBJ whole genome shotgun (WGS) entry which is preliminary data.</text>
</comment>
<dbReference type="SUPFAM" id="SSF51735">
    <property type="entry name" value="NAD(P)-binding Rossmann-fold domains"/>
    <property type="match status" value="1"/>
</dbReference>
<dbReference type="PATRIC" id="fig|1423769.4.peg.2864"/>
<evidence type="ECO:0000256" key="1">
    <source>
        <dbReference type="ARBA" id="ARBA00005854"/>
    </source>
</evidence>
<dbReference type="GO" id="GO:0051287">
    <property type="term" value="F:NAD binding"/>
    <property type="evidence" value="ECO:0007669"/>
    <property type="project" value="InterPro"/>
</dbReference>
<dbReference type="PANTHER" id="PTHR43026:SF1">
    <property type="entry name" value="2-HYDROXYACID DEHYDROGENASE HOMOLOG 1-RELATED"/>
    <property type="match status" value="1"/>
</dbReference>
<dbReference type="SUPFAM" id="SSF52283">
    <property type="entry name" value="Formate/glycerate dehydrogenase catalytic domain-like"/>
    <property type="match status" value="1"/>
</dbReference>
<dbReference type="Gene3D" id="3.40.50.720">
    <property type="entry name" value="NAD(P)-binding Rossmann-like Domain"/>
    <property type="match status" value="2"/>
</dbReference>
<dbReference type="CDD" id="cd12186">
    <property type="entry name" value="LDH"/>
    <property type="match status" value="1"/>
</dbReference>
<comment type="similarity">
    <text evidence="1 4">Belongs to the D-isomer specific 2-hydroxyacid dehydrogenase family.</text>
</comment>
<dbReference type="Pfam" id="PF00389">
    <property type="entry name" value="2-Hacid_dh"/>
    <property type="match status" value="1"/>
</dbReference>
<dbReference type="PANTHER" id="PTHR43026">
    <property type="entry name" value="2-HYDROXYACID DEHYDROGENASE HOMOLOG 1-RELATED"/>
    <property type="match status" value="1"/>
</dbReference>
<dbReference type="InterPro" id="IPR036291">
    <property type="entry name" value="NAD(P)-bd_dom_sf"/>
</dbReference>
<evidence type="ECO:0000256" key="4">
    <source>
        <dbReference type="RuleBase" id="RU003719"/>
    </source>
</evidence>
<dbReference type="InterPro" id="IPR006140">
    <property type="entry name" value="D-isomer_DH_NAD-bd"/>
</dbReference>
<gene>
    <name evidence="7" type="ORF">FD01_GL002656</name>
</gene>
<dbReference type="EMBL" id="AZEU01000044">
    <property type="protein sequence ID" value="KRL52198.1"/>
    <property type="molecule type" value="Genomic_DNA"/>
</dbReference>
<evidence type="ECO:0000313" key="8">
    <source>
        <dbReference type="Proteomes" id="UP000051790"/>
    </source>
</evidence>
<dbReference type="GO" id="GO:0008720">
    <property type="term" value="F:D-lactate dehydrogenase (NAD+) activity"/>
    <property type="evidence" value="ECO:0007669"/>
    <property type="project" value="TreeGrafter"/>
</dbReference>
<dbReference type="Pfam" id="PF02826">
    <property type="entry name" value="2-Hacid_dh_C"/>
    <property type="match status" value="1"/>
</dbReference>